<reference evidence="1" key="1">
    <citation type="submission" date="2018-11" db="EMBL/GenBank/DDBJ databases">
        <authorList>
            <consortium name="Genoscope - CEA"/>
            <person name="William W."/>
        </authorList>
    </citation>
    <scope>NUCLEOTIDE SEQUENCE</scope>
</reference>
<dbReference type="EMBL" id="LR031876">
    <property type="protein sequence ID" value="VDD35729.1"/>
    <property type="molecule type" value="Genomic_DNA"/>
</dbReference>
<organism evidence="1">
    <name type="scientific">Brassica oleracea</name>
    <name type="common">Wild cabbage</name>
    <dbReference type="NCBI Taxonomy" id="3712"/>
    <lineage>
        <taxon>Eukaryota</taxon>
        <taxon>Viridiplantae</taxon>
        <taxon>Streptophyta</taxon>
        <taxon>Embryophyta</taxon>
        <taxon>Tracheophyta</taxon>
        <taxon>Spermatophyta</taxon>
        <taxon>Magnoliopsida</taxon>
        <taxon>eudicotyledons</taxon>
        <taxon>Gunneridae</taxon>
        <taxon>Pentapetalae</taxon>
        <taxon>rosids</taxon>
        <taxon>malvids</taxon>
        <taxon>Brassicales</taxon>
        <taxon>Brassicaceae</taxon>
        <taxon>Brassiceae</taxon>
        <taxon>Brassica</taxon>
    </lineage>
</organism>
<name>A0A3P6EX12_BRAOL</name>
<sequence length="45" mass="5110">MVKLSWCPRQDQSSPLQSCRQLGFGQVFSDQPTASRLEHCELVLC</sequence>
<proteinExistence type="predicted"/>
<dbReference type="AlphaFoldDB" id="A0A3P6EX12"/>
<gene>
    <name evidence="1" type="ORF">BOLC7T41289H</name>
</gene>
<evidence type="ECO:0000313" key="1">
    <source>
        <dbReference type="EMBL" id="VDD35729.1"/>
    </source>
</evidence>
<accession>A0A3P6EX12</accession>
<protein>
    <submittedName>
        <fullName evidence="1">Uncharacterized protein</fullName>
    </submittedName>
</protein>